<keyword evidence="1" id="KW-0808">Transferase</keyword>
<evidence type="ECO:0000313" key="1">
    <source>
        <dbReference type="EMBL" id="MDP9827599.1"/>
    </source>
</evidence>
<accession>A0ABT9P4H8</accession>
<dbReference type="GO" id="GO:0032259">
    <property type="term" value="P:methylation"/>
    <property type="evidence" value="ECO:0007669"/>
    <property type="project" value="UniProtKB-KW"/>
</dbReference>
<dbReference type="Gene3D" id="3.40.50.150">
    <property type="entry name" value="Vaccinia Virus protein VP39"/>
    <property type="match status" value="1"/>
</dbReference>
<dbReference type="RefSeq" id="WP_307243864.1">
    <property type="nucleotide sequence ID" value="NZ_JAUSQZ010000001.1"/>
</dbReference>
<dbReference type="InterPro" id="IPR008715">
    <property type="entry name" value="SAM-MeTfrase_NodS-like"/>
</dbReference>
<dbReference type="SUPFAM" id="SSF53335">
    <property type="entry name" value="S-adenosyl-L-methionine-dependent methyltransferases"/>
    <property type="match status" value="1"/>
</dbReference>
<reference evidence="1 2" key="1">
    <citation type="submission" date="2023-07" db="EMBL/GenBank/DDBJ databases">
        <title>Sequencing the genomes of 1000 actinobacteria strains.</title>
        <authorList>
            <person name="Klenk H.-P."/>
        </authorList>
    </citation>
    <scope>NUCLEOTIDE SEQUENCE [LARGE SCALE GENOMIC DNA]</scope>
    <source>
        <strain evidence="1 2">DSM 44388</strain>
    </source>
</reference>
<protein>
    <submittedName>
        <fullName evidence="1">TPR repeat methyltransferase</fullName>
    </submittedName>
</protein>
<dbReference type="Proteomes" id="UP001235712">
    <property type="component" value="Unassembled WGS sequence"/>
</dbReference>
<organism evidence="1 2">
    <name type="scientific">Kineosporia succinea</name>
    <dbReference type="NCBI Taxonomy" id="84632"/>
    <lineage>
        <taxon>Bacteria</taxon>
        <taxon>Bacillati</taxon>
        <taxon>Actinomycetota</taxon>
        <taxon>Actinomycetes</taxon>
        <taxon>Kineosporiales</taxon>
        <taxon>Kineosporiaceae</taxon>
        <taxon>Kineosporia</taxon>
    </lineage>
</organism>
<comment type="caution">
    <text evidence="1">The sequence shown here is derived from an EMBL/GenBank/DDBJ whole genome shotgun (WGS) entry which is preliminary data.</text>
</comment>
<dbReference type="EMBL" id="JAUSQZ010000001">
    <property type="protein sequence ID" value="MDP9827599.1"/>
    <property type="molecule type" value="Genomic_DNA"/>
</dbReference>
<dbReference type="CDD" id="cd02440">
    <property type="entry name" value="AdoMet_MTases"/>
    <property type="match status" value="1"/>
</dbReference>
<name>A0ABT9P4H8_9ACTN</name>
<keyword evidence="1" id="KW-0489">Methyltransferase</keyword>
<dbReference type="Pfam" id="PF05401">
    <property type="entry name" value="NodS"/>
    <property type="match status" value="1"/>
</dbReference>
<dbReference type="InterPro" id="IPR029063">
    <property type="entry name" value="SAM-dependent_MTases_sf"/>
</dbReference>
<sequence>MRETDFEQRYRDDIDPWGYRDSWYEQRKYRITLACLPRERYRLAWEPACSIGVLSRMLATRADQVHASDLSPTAVAGARSGDVPENVAWSVHQLPAQPDLPGSPDLVVLSEILYYLDDSDRENTLRLAWDMLEPGGDLIVVHWRSSSHDTHLSGDDTHVQLRARPGWRHLITHHDEEFVLDVFRKP</sequence>
<gene>
    <name evidence="1" type="ORF">J2S57_003348</name>
</gene>
<evidence type="ECO:0000313" key="2">
    <source>
        <dbReference type="Proteomes" id="UP001235712"/>
    </source>
</evidence>
<dbReference type="GO" id="GO:0008168">
    <property type="term" value="F:methyltransferase activity"/>
    <property type="evidence" value="ECO:0007669"/>
    <property type="project" value="UniProtKB-KW"/>
</dbReference>
<proteinExistence type="predicted"/>
<keyword evidence="2" id="KW-1185">Reference proteome</keyword>